<dbReference type="SUPFAM" id="SSF49879">
    <property type="entry name" value="SMAD/FHA domain"/>
    <property type="match status" value="1"/>
</dbReference>
<dbReference type="InterPro" id="IPR029787">
    <property type="entry name" value="Nucleotide_cyclase"/>
</dbReference>
<dbReference type="GO" id="GO:0009190">
    <property type="term" value="P:cyclic nucleotide biosynthetic process"/>
    <property type="evidence" value="ECO:0007669"/>
    <property type="project" value="InterPro"/>
</dbReference>
<evidence type="ECO:0000259" key="2">
    <source>
        <dbReference type="PROSITE" id="PS50125"/>
    </source>
</evidence>
<dbReference type="Pfam" id="PF00211">
    <property type="entry name" value="Guanylate_cyc"/>
    <property type="match status" value="1"/>
</dbReference>
<proteinExistence type="predicted"/>
<dbReference type="GO" id="GO:0004016">
    <property type="term" value="F:adenylate cyclase activity"/>
    <property type="evidence" value="ECO:0007669"/>
    <property type="project" value="UniProtKB-ARBA"/>
</dbReference>
<dbReference type="Gene3D" id="2.60.200.20">
    <property type="match status" value="1"/>
</dbReference>
<dbReference type="Proteomes" id="UP000256862">
    <property type="component" value="Plasmid CO2235_mp"/>
</dbReference>
<sequence>MQKDPGSPADQCDGAVMFADICDSTRLYDKAGDAAALAAIRQCLALMKTRAALAQGRVVKTIGDEIMVLFPAADHAMQAAFDMQEGVAGLAPIAGIALSIHIGFHHGPILSDEGGDVFGDTVNLAARLVKLASRGQIITSKHAVEQLSAPLRQMTRALYPIQVRGKHQLVELYEGIWQQNTELTLVAPMDVAVRRSLFLSLRYRDTLFEMDATSAPLTIGRDGTMSIVILDRQVSRFQATVEPRGGRFVLIDRSSNGTHVRIDGEDSLMLRRDEITLRGHGWITFSPPGDAGQEAIEFFVEED</sequence>
<name>A0A976BHR8_9BURK</name>
<dbReference type="InterPro" id="IPR001054">
    <property type="entry name" value="A/G_cyclase"/>
</dbReference>
<evidence type="ECO:0000313" key="3">
    <source>
        <dbReference type="EMBL" id="SPC19327.1"/>
    </source>
</evidence>
<reference evidence="3 4" key="1">
    <citation type="submission" date="2018-01" db="EMBL/GenBank/DDBJ databases">
        <authorList>
            <person name="Clerissi C."/>
        </authorList>
    </citation>
    <scope>NUCLEOTIDE SEQUENCE [LARGE SCALE GENOMIC DNA]</scope>
    <source>
        <strain evidence="3">Cupriavidus oxalaticus LMG 2235</strain>
        <plasmid evidence="4">co2235_mp</plasmid>
    </source>
</reference>
<dbReference type="EMBL" id="OGUS01000136">
    <property type="protein sequence ID" value="SPC19327.1"/>
    <property type="molecule type" value="Genomic_DNA"/>
</dbReference>
<evidence type="ECO:0000313" key="4">
    <source>
        <dbReference type="Proteomes" id="UP000256862"/>
    </source>
</evidence>
<dbReference type="Pfam" id="PF00498">
    <property type="entry name" value="FHA"/>
    <property type="match status" value="1"/>
</dbReference>
<feature type="domain" description="FHA" evidence="1">
    <location>
        <begin position="217"/>
        <end position="260"/>
    </location>
</feature>
<geneLocation type="plasmid" evidence="4">
    <name>co2235_mp</name>
</geneLocation>
<dbReference type="SUPFAM" id="SSF55073">
    <property type="entry name" value="Nucleotide cyclase"/>
    <property type="match status" value="1"/>
</dbReference>
<dbReference type="InterPro" id="IPR008984">
    <property type="entry name" value="SMAD_FHA_dom_sf"/>
</dbReference>
<dbReference type="PANTHER" id="PTHR43081:SF1">
    <property type="entry name" value="ADENYLATE CYCLASE, TERMINAL-DIFFERENTIATION SPECIFIC"/>
    <property type="match status" value="1"/>
</dbReference>
<dbReference type="AlphaFoldDB" id="A0A976BHR8"/>
<dbReference type="CDD" id="cd00060">
    <property type="entry name" value="FHA"/>
    <property type="match status" value="1"/>
</dbReference>
<accession>A0A976BHR8</accession>
<dbReference type="InterPro" id="IPR050697">
    <property type="entry name" value="Adenylyl/Guanylyl_Cyclase_3/4"/>
</dbReference>
<dbReference type="PANTHER" id="PTHR43081">
    <property type="entry name" value="ADENYLATE CYCLASE, TERMINAL-DIFFERENTIATION SPECIFIC-RELATED"/>
    <property type="match status" value="1"/>
</dbReference>
<dbReference type="PROSITE" id="PS50125">
    <property type="entry name" value="GUANYLATE_CYCLASE_2"/>
    <property type="match status" value="1"/>
</dbReference>
<comment type="caution">
    <text evidence="3">The sequence shown here is derived from an EMBL/GenBank/DDBJ whole genome shotgun (WGS) entry which is preliminary data.</text>
</comment>
<dbReference type="SMART" id="SM00044">
    <property type="entry name" value="CYCc"/>
    <property type="match status" value="1"/>
</dbReference>
<protein>
    <submittedName>
        <fullName evidence="3">Cyclase</fullName>
    </submittedName>
</protein>
<dbReference type="Gene3D" id="3.30.70.1230">
    <property type="entry name" value="Nucleotide cyclase"/>
    <property type="match status" value="1"/>
</dbReference>
<feature type="domain" description="Guanylate cyclase" evidence="2">
    <location>
        <begin position="15"/>
        <end position="129"/>
    </location>
</feature>
<dbReference type="GeneID" id="303488644"/>
<dbReference type="GO" id="GO:0035556">
    <property type="term" value="P:intracellular signal transduction"/>
    <property type="evidence" value="ECO:0007669"/>
    <property type="project" value="InterPro"/>
</dbReference>
<evidence type="ECO:0000259" key="1">
    <source>
        <dbReference type="PROSITE" id="PS50006"/>
    </source>
</evidence>
<dbReference type="InterPro" id="IPR000253">
    <property type="entry name" value="FHA_dom"/>
</dbReference>
<dbReference type="RefSeq" id="WP_232353465.1">
    <property type="nucleotide sequence ID" value="NZ_CP032518.1"/>
</dbReference>
<dbReference type="PROSITE" id="PS50006">
    <property type="entry name" value="FHA_DOMAIN"/>
    <property type="match status" value="1"/>
</dbReference>
<dbReference type="CDD" id="cd07302">
    <property type="entry name" value="CHD"/>
    <property type="match status" value="1"/>
</dbReference>
<organism evidence="3 4">
    <name type="scientific">Cupriavidus oxalaticus</name>
    <dbReference type="NCBI Taxonomy" id="96344"/>
    <lineage>
        <taxon>Bacteria</taxon>
        <taxon>Pseudomonadati</taxon>
        <taxon>Pseudomonadota</taxon>
        <taxon>Betaproteobacteria</taxon>
        <taxon>Burkholderiales</taxon>
        <taxon>Burkholderiaceae</taxon>
        <taxon>Cupriavidus</taxon>
    </lineage>
</organism>
<gene>
    <name evidence="3" type="ORF">CO2235_MP130062</name>
</gene>